<feature type="compositionally biased region" description="Basic residues" evidence="1">
    <location>
        <begin position="26"/>
        <end position="36"/>
    </location>
</feature>
<sequence>MGGAISTMQKPKSEGGKKAKAEGKTFKKSRWKKQNKKSVIGTPPRVNPLQLLDVLHDETLVQKSLMHVPVILNGVHVKAMMDSGVTHNFMATREATRLGLKLKEDTILFKAVNRKIAKNVPMQVGDWKGGLDPTSWWIGGARRKTVLFRVGLKGKGWMSPTKLLELCKQLRELLDADLIRLSRAPYVRIAAGDEGKTTYVTRYGSYEFLEGHPVAFENRKLNSAEQKYSIHEKEMTIFLADFKFEWLHRLGRHNTVVDALSRKEVIVYISDLLKVISDFNERIKHVIKHDAAYGRLRQQVKEGMIKRNWLEGDLLVAKGGRWYVPTGGLKRELLWETHDAKWAGHPDEERIVTLFSKYSVFIPAPSACPAEDVTRLFFSHVVKHFGLPRDIIERINASPDEYLKHYNSTIGMSPFELAIGVQPRMPLEVAEKKARRNSPTTSKLAQSRHEMFDEASNSLEKAAIWIKKYVNCDRRSLKYQVGNRLTYMLKLPERLKLHPTFNVSFLKSYHEDLDVERVQTKWASPLVMKQFDQEVEKILCHRTMGHNEKNCRTDFLV</sequence>
<evidence type="ECO:0000313" key="3">
    <source>
        <dbReference type="Proteomes" id="UP000288805"/>
    </source>
</evidence>
<dbReference type="Gene3D" id="2.40.70.10">
    <property type="entry name" value="Acid Proteases"/>
    <property type="match status" value="1"/>
</dbReference>
<evidence type="ECO:0000313" key="2">
    <source>
        <dbReference type="EMBL" id="RVW38113.1"/>
    </source>
</evidence>
<reference evidence="2 3" key="1">
    <citation type="journal article" date="2018" name="PLoS Genet.">
        <title>Population sequencing reveals clonal diversity and ancestral inbreeding in the grapevine cultivar Chardonnay.</title>
        <authorList>
            <person name="Roach M.J."/>
            <person name="Johnson D.L."/>
            <person name="Bohlmann J."/>
            <person name="van Vuuren H.J."/>
            <person name="Jones S.J."/>
            <person name="Pretorius I.S."/>
            <person name="Schmidt S.A."/>
            <person name="Borneman A.R."/>
        </authorList>
    </citation>
    <scope>NUCLEOTIDE SEQUENCE [LARGE SCALE GENOMIC DNA]</scope>
    <source>
        <strain evidence="3">cv. Chardonnay</strain>
        <tissue evidence="2">Leaf</tissue>
    </source>
</reference>
<dbReference type="AlphaFoldDB" id="A0A438DRK8"/>
<evidence type="ECO:0000256" key="1">
    <source>
        <dbReference type="SAM" id="MobiDB-lite"/>
    </source>
</evidence>
<feature type="compositionally biased region" description="Basic and acidic residues" evidence="1">
    <location>
        <begin position="11"/>
        <end position="25"/>
    </location>
</feature>
<name>A0A438DRK8_VITVI</name>
<accession>A0A438DRK8</accession>
<proteinExistence type="predicted"/>
<dbReference type="Proteomes" id="UP000288805">
    <property type="component" value="Unassembled WGS sequence"/>
</dbReference>
<feature type="region of interest" description="Disordered" evidence="1">
    <location>
        <begin position="1"/>
        <end position="42"/>
    </location>
</feature>
<dbReference type="Pfam" id="PF13650">
    <property type="entry name" value="Asp_protease_2"/>
    <property type="match status" value="1"/>
</dbReference>
<dbReference type="EMBL" id="QGNW01001513">
    <property type="protein sequence ID" value="RVW38113.1"/>
    <property type="molecule type" value="Genomic_DNA"/>
</dbReference>
<dbReference type="InterPro" id="IPR021109">
    <property type="entry name" value="Peptidase_aspartic_dom_sf"/>
</dbReference>
<protein>
    <submittedName>
        <fullName evidence="2">Uncharacterized protein</fullName>
    </submittedName>
</protein>
<gene>
    <name evidence="2" type="ORF">CK203_091307</name>
</gene>
<dbReference type="PANTHER" id="PTHR34072">
    <property type="entry name" value="ENZYMATIC POLYPROTEIN-RELATED"/>
    <property type="match status" value="1"/>
</dbReference>
<comment type="caution">
    <text evidence="2">The sequence shown here is derived from an EMBL/GenBank/DDBJ whole genome shotgun (WGS) entry which is preliminary data.</text>
</comment>
<dbReference type="PANTHER" id="PTHR34072:SF41">
    <property type="entry name" value="REVERSE TRANSCRIPTASE_RETROTRANSPOSON-DERIVED PROTEIN RNASE H-LIKE DOMAIN-CONTAINING PROTEIN"/>
    <property type="match status" value="1"/>
</dbReference>
<organism evidence="2 3">
    <name type="scientific">Vitis vinifera</name>
    <name type="common">Grape</name>
    <dbReference type="NCBI Taxonomy" id="29760"/>
    <lineage>
        <taxon>Eukaryota</taxon>
        <taxon>Viridiplantae</taxon>
        <taxon>Streptophyta</taxon>
        <taxon>Embryophyta</taxon>
        <taxon>Tracheophyta</taxon>
        <taxon>Spermatophyta</taxon>
        <taxon>Magnoliopsida</taxon>
        <taxon>eudicotyledons</taxon>
        <taxon>Gunneridae</taxon>
        <taxon>Pentapetalae</taxon>
        <taxon>rosids</taxon>
        <taxon>Vitales</taxon>
        <taxon>Vitaceae</taxon>
        <taxon>Viteae</taxon>
        <taxon>Vitis</taxon>
    </lineage>
</organism>